<name>A0A0E0ETZ6_9ORYZ</name>
<evidence type="ECO:0000313" key="2">
    <source>
        <dbReference type="EnsemblPlants" id="OMERI09G12540.1"/>
    </source>
</evidence>
<dbReference type="HOGENOM" id="CLU_033496_0_0_1"/>
<reference evidence="2" key="2">
    <citation type="submission" date="2018-05" db="EMBL/GenBank/DDBJ databases">
        <title>OmerRS3 (Oryza meridionalis Reference Sequence Version 3).</title>
        <authorList>
            <person name="Zhang J."/>
            <person name="Kudrna D."/>
            <person name="Lee S."/>
            <person name="Talag J."/>
            <person name="Welchert J."/>
            <person name="Wing R.A."/>
        </authorList>
    </citation>
    <scope>NUCLEOTIDE SEQUENCE [LARGE SCALE GENOMIC DNA]</scope>
    <source>
        <strain evidence="2">cv. OR44</strain>
    </source>
</reference>
<proteinExistence type="predicted"/>
<protein>
    <submittedName>
        <fullName evidence="2">Uncharacterized protein</fullName>
    </submittedName>
</protein>
<sequence length="580" mass="65231">MSLSTLRLRPTAGARGHQHPAALPAPRGTRWRSNRDAGGASLLRSPPPPPDGHEGALVSNQAYSPDVVRHQVAGQDDAAEVCHAPDSLTSPVSKFNRKAPNSLAVVRQLAAGRQDAAAAAVVFEASSVPSPREGADTTAAPVSIRGPSPLTALVSHEPASCSSTLPAPFTTFRTIERESKTKSIHNIYVDFLHFKEKVHVSDHSATVRVAIDNALQLRNCTNLDYYAVYDNKLVNNELSLESAGVCNNSTISTISVRPRIRGGLLSFDSYLAAIKDHLLVTRVLPQKLWHWDQGYDHFVVELSPVGLRALRLFFELIERMHLNGMSLDGKFGLGDIMYNSEFDRLQFSSSVNFVQYRGPELFNAEFYQNDMFNIASILLEHFRWKHPTDGNEYLPVYMDQLVKYIYNMDSNCGRTRKGRSVIFNHCCMMTATERAALIQSLRDYERGLESLAWFALRTALPNEKEEWFKQMKIGYSTYQVLYYSRINQSGQRVLLKQYLPLCPLSHLDFSRCFIVHAIKSGEVSMEQAENYLAIVDPLFLPYLLERITNMYNQTQLAADALDIDNILGWRRKFDHKDADA</sequence>
<dbReference type="Gramene" id="OMERI09G12540.1">
    <property type="protein sequence ID" value="OMERI09G12540.1"/>
    <property type="gene ID" value="OMERI09G12540"/>
</dbReference>
<keyword evidence="3" id="KW-1185">Reference proteome</keyword>
<evidence type="ECO:0000256" key="1">
    <source>
        <dbReference type="SAM" id="MobiDB-lite"/>
    </source>
</evidence>
<reference evidence="2" key="1">
    <citation type="submission" date="2015-04" db="UniProtKB">
        <authorList>
            <consortium name="EnsemblPlants"/>
        </authorList>
    </citation>
    <scope>IDENTIFICATION</scope>
</reference>
<dbReference type="AlphaFoldDB" id="A0A0E0ETZ6"/>
<dbReference type="EnsemblPlants" id="OMERI09G12540.1">
    <property type="protein sequence ID" value="OMERI09G12540.1"/>
    <property type="gene ID" value="OMERI09G12540"/>
</dbReference>
<organism evidence="2">
    <name type="scientific">Oryza meridionalis</name>
    <dbReference type="NCBI Taxonomy" id="40149"/>
    <lineage>
        <taxon>Eukaryota</taxon>
        <taxon>Viridiplantae</taxon>
        <taxon>Streptophyta</taxon>
        <taxon>Embryophyta</taxon>
        <taxon>Tracheophyta</taxon>
        <taxon>Spermatophyta</taxon>
        <taxon>Magnoliopsida</taxon>
        <taxon>Liliopsida</taxon>
        <taxon>Poales</taxon>
        <taxon>Poaceae</taxon>
        <taxon>BOP clade</taxon>
        <taxon>Oryzoideae</taxon>
        <taxon>Oryzeae</taxon>
        <taxon>Oryzinae</taxon>
        <taxon>Oryza</taxon>
    </lineage>
</organism>
<feature type="region of interest" description="Disordered" evidence="1">
    <location>
        <begin position="1"/>
        <end position="58"/>
    </location>
</feature>
<dbReference type="Proteomes" id="UP000008021">
    <property type="component" value="Chromosome 9"/>
</dbReference>
<accession>A0A0E0ETZ6</accession>
<evidence type="ECO:0000313" key="3">
    <source>
        <dbReference type="Proteomes" id="UP000008021"/>
    </source>
</evidence>